<dbReference type="RefSeq" id="WP_082175274.1">
    <property type="nucleotide sequence ID" value="NZ_CP011509.1"/>
</dbReference>
<evidence type="ECO:0000256" key="5">
    <source>
        <dbReference type="ARBA" id="ARBA00022975"/>
    </source>
</evidence>
<evidence type="ECO:0000313" key="9">
    <source>
        <dbReference type="Proteomes" id="UP000035579"/>
    </source>
</evidence>
<keyword evidence="5 6" id="KW-0665">Pyrimidine biosynthesis</keyword>
<dbReference type="EC" id="2.4.2.10" evidence="2 6"/>
<comment type="cofactor">
    <cofactor evidence="6">
        <name>Mg(2+)</name>
        <dbReference type="ChEBI" id="CHEBI:18420"/>
    </cofactor>
</comment>
<evidence type="ECO:0000256" key="3">
    <source>
        <dbReference type="ARBA" id="ARBA00022676"/>
    </source>
</evidence>
<feature type="binding site" description="in other chain" evidence="6">
    <location>
        <position position="104"/>
    </location>
    <ligand>
        <name>5-phospho-alpha-D-ribose 1-diphosphate</name>
        <dbReference type="ChEBI" id="CHEBI:58017"/>
        <note>ligand shared between dimeric partners</note>
    </ligand>
</feature>
<dbReference type="NCBIfam" id="TIGR00336">
    <property type="entry name" value="pyrE"/>
    <property type="match status" value="1"/>
</dbReference>
<dbReference type="GO" id="GO:0000287">
    <property type="term" value="F:magnesium ion binding"/>
    <property type="evidence" value="ECO:0007669"/>
    <property type="project" value="UniProtKB-UniRule"/>
</dbReference>
<feature type="binding site" description="in other chain" evidence="6">
    <location>
        <begin position="131"/>
        <end position="139"/>
    </location>
    <ligand>
        <name>5-phospho-alpha-D-ribose 1-diphosphate</name>
        <dbReference type="ChEBI" id="CHEBI:58017"/>
        <note>ligand shared between dimeric partners</note>
    </ligand>
</feature>
<feature type="binding site" evidence="6">
    <location>
        <position position="135"/>
    </location>
    <ligand>
        <name>orotate</name>
        <dbReference type="ChEBI" id="CHEBI:30839"/>
    </ligand>
</feature>
<dbReference type="Gene3D" id="3.40.50.2020">
    <property type="match status" value="1"/>
</dbReference>
<dbReference type="Proteomes" id="UP000035579">
    <property type="component" value="Chromosome"/>
</dbReference>
<dbReference type="PANTHER" id="PTHR19278">
    <property type="entry name" value="OROTATE PHOSPHORIBOSYLTRANSFERASE"/>
    <property type="match status" value="1"/>
</dbReference>
<comment type="catalytic activity">
    <reaction evidence="6">
        <text>orotidine 5'-phosphate + diphosphate = orotate + 5-phospho-alpha-D-ribose 1-diphosphate</text>
        <dbReference type="Rhea" id="RHEA:10380"/>
        <dbReference type="ChEBI" id="CHEBI:30839"/>
        <dbReference type="ChEBI" id="CHEBI:33019"/>
        <dbReference type="ChEBI" id="CHEBI:57538"/>
        <dbReference type="ChEBI" id="CHEBI:58017"/>
        <dbReference type="EC" id="2.4.2.10"/>
    </reaction>
</comment>
<dbReference type="Proteomes" id="UP000256345">
    <property type="component" value="Unassembled WGS sequence"/>
</dbReference>
<comment type="caution">
    <text evidence="6">Lacks conserved residue(s) required for the propagation of feature annotation.</text>
</comment>
<sequence>MKVDALARDRTRLLEVLTERSFERRKVVLSSGKESDFYIDCKRTALLAEGHFLIGRLMLQAVQREAPEAVAVGGLTLGADPLASAVSLTSYLSGTPLHAFIVRKEPKGHGTGQWIEGMKALAPGSPVAILEDVVTTGASTLKAIERAQLEGLRVLGAFALVDRLEGGREAVEAAGHRLFTLYTRKDFIP</sequence>
<feature type="binding site" evidence="6">
    <location>
        <position position="109"/>
    </location>
    <ligand>
        <name>5-phospho-alpha-D-ribose 1-diphosphate</name>
        <dbReference type="ChEBI" id="CHEBI:58017"/>
        <note>ligand shared between dimeric partners</note>
    </ligand>
</feature>
<comment type="similarity">
    <text evidence="6">Belongs to the purine/pyrimidine phosphoribosyltransferase family. PyrE subfamily.</text>
</comment>
<dbReference type="SUPFAM" id="SSF53271">
    <property type="entry name" value="PRTase-like"/>
    <property type="match status" value="1"/>
</dbReference>
<reference evidence="7 9" key="1">
    <citation type="submission" date="2015-05" db="EMBL/GenBank/DDBJ databases">
        <title>Genome assembly of Archangium gephyra DSM 2261.</title>
        <authorList>
            <person name="Sharma G."/>
            <person name="Subramanian S."/>
        </authorList>
    </citation>
    <scope>NUCLEOTIDE SEQUENCE [LARGE SCALE GENOMIC DNA]</scope>
    <source>
        <strain evidence="7 9">DSM 2261</strain>
    </source>
</reference>
<dbReference type="InterPro" id="IPR004467">
    <property type="entry name" value="Or_phspho_trans_dom"/>
</dbReference>
<dbReference type="GO" id="GO:0019856">
    <property type="term" value="P:pyrimidine nucleobase biosynthetic process"/>
    <property type="evidence" value="ECO:0007669"/>
    <property type="project" value="TreeGrafter"/>
</dbReference>
<feature type="binding site" evidence="6">
    <location>
        <position position="163"/>
    </location>
    <ligand>
        <name>orotate</name>
        <dbReference type="ChEBI" id="CHEBI:30839"/>
    </ligand>
</feature>
<evidence type="ECO:0000313" key="8">
    <source>
        <dbReference type="EMBL" id="REG23255.1"/>
    </source>
</evidence>
<dbReference type="InterPro" id="IPR029057">
    <property type="entry name" value="PRTase-like"/>
</dbReference>
<gene>
    <name evidence="6" type="primary">pyrE</name>
    <name evidence="7" type="ORF">AA314_04336</name>
    <name evidence="8" type="ORF">ATI61_11798</name>
</gene>
<accession>A0AAC8Q7Y7</accession>
<feature type="binding site" evidence="6">
    <location>
        <position position="107"/>
    </location>
    <ligand>
        <name>5-phospho-alpha-D-ribose 1-diphosphate</name>
        <dbReference type="ChEBI" id="CHEBI:58017"/>
        <note>ligand shared between dimeric partners</note>
    </ligand>
</feature>
<keyword evidence="6" id="KW-0460">Magnesium</keyword>
<name>A0AAC8Q7Y7_9BACT</name>
<protein>
    <recommendedName>
        <fullName evidence="2 6">Orotate phosphoribosyltransferase</fullName>
        <shortName evidence="6">OPRT</shortName>
        <shortName evidence="6">OPRTase</shortName>
        <ecNumber evidence="2 6">2.4.2.10</ecNumber>
    </recommendedName>
</protein>
<dbReference type="CDD" id="cd06223">
    <property type="entry name" value="PRTases_typeI"/>
    <property type="match status" value="1"/>
</dbReference>
<organism evidence="7 9">
    <name type="scientific">Archangium gephyra</name>
    <dbReference type="NCBI Taxonomy" id="48"/>
    <lineage>
        <taxon>Bacteria</taxon>
        <taxon>Pseudomonadati</taxon>
        <taxon>Myxococcota</taxon>
        <taxon>Myxococcia</taxon>
        <taxon>Myxococcales</taxon>
        <taxon>Cystobacterineae</taxon>
        <taxon>Archangiaceae</taxon>
        <taxon>Archangium</taxon>
    </lineage>
</organism>
<comment type="subunit">
    <text evidence="6">Homodimer.</text>
</comment>
<keyword evidence="10" id="KW-1185">Reference proteome</keyword>
<keyword evidence="4 6" id="KW-0808">Transferase</keyword>
<evidence type="ECO:0000256" key="2">
    <source>
        <dbReference type="ARBA" id="ARBA00011971"/>
    </source>
</evidence>
<feature type="binding site" evidence="6">
    <location>
        <position position="103"/>
    </location>
    <ligand>
        <name>5-phospho-alpha-D-ribose 1-diphosphate</name>
        <dbReference type="ChEBI" id="CHEBI:58017"/>
        <note>ligand shared between dimeric partners</note>
    </ligand>
</feature>
<evidence type="ECO:0000313" key="10">
    <source>
        <dbReference type="Proteomes" id="UP000256345"/>
    </source>
</evidence>
<proteinExistence type="inferred from homology"/>
<dbReference type="AlphaFoldDB" id="A0AAC8Q7Y7"/>
<dbReference type="EMBL" id="QUMU01000017">
    <property type="protein sequence ID" value="REG23255.1"/>
    <property type="molecule type" value="Genomic_DNA"/>
</dbReference>
<dbReference type="InterPro" id="IPR000836">
    <property type="entry name" value="PRTase_dom"/>
</dbReference>
<dbReference type="HAMAP" id="MF_01208">
    <property type="entry name" value="PyrE"/>
    <property type="match status" value="1"/>
</dbReference>
<comment type="pathway">
    <text evidence="1 6">Pyrimidine metabolism; UMP biosynthesis via de novo pathway; UMP from orotate: step 1/2.</text>
</comment>
<dbReference type="KEGG" id="age:AA314_04336"/>
<dbReference type="InterPro" id="IPR023031">
    <property type="entry name" value="OPRT"/>
</dbReference>
<dbReference type="PANTHER" id="PTHR19278:SF9">
    <property type="entry name" value="URIDINE 5'-MONOPHOSPHATE SYNTHASE"/>
    <property type="match status" value="1"/>
</dbReference>
<evidence type="ECO:0000256" key="6">
    <source>
        <dbReference type="HAMAP-Rule" id="MF_01208"/>
    </source>
</evidence>
<dbReference type="EMBL" id="CP011509">
    <property type="protein sequence ID" value="AKJ02710.1"/>
    <property type="molecule type" value="Genomic_DNA"/>
</dbReference>
<dbReference type="GO" id="GO:0004588">
    <property type="term" value="F:orotate phosphoribosyltransferase activity"/>
    <property type="evidence" value="ECO:0007669"/>
    <property type="project" value="UniProtKB-UniRule"/>
</dbReference>
<keyword evidence="3 6" id="KW-0328">Glycosyltransferase</keyword>
<evidence type="ECO:0000313" key="7">
    <source>
        <dbReference type="EMBL" id="AKJ02710.1"/>
    </source>
</evidence>
<dbReference type="GO" id="GO:0044205">
    <property type="term" value="P:'de novo' UMP biosynthetic process"/>
    <property type="evidence" value="ECO:0007669"/>
    <property type="project" value="UniProtKB-UniRule"/>
</dbReference>
<reference evidence="8 10" key="2">
    <citation type="submission" date="2018-08" db="EMBL/GenBank/DDBJ databases">
        <title>Genomic Encyclopedia of Archaeal and Bacterial Type Strains, Phase II (KMG-II): from individual species to whole genera.</title>
        <authorList>
            <person name="Goeker M."/>
        </authorList>
    </citation>
    <scope>NUCLEOTIDE SEQUENCE [LARGE SCALE GENOMIC DNA]</scope>
    <source>
        <strain evidence="8 10">DSM 2261</strain>
    </source>
</reference>
<comment type="function">
    <text evidence="6">Catalyzes the transfer of a ribosyl phosphate group from 5-phosphoribose 1-diphosphate to orotate, leading to the formation of orotidine monophosphate (OMP).</text>
</comment>
<evidence type="ECO:0000256" key="1">
    <source>
        <dbReference type="ARBA" id="ARBA00004889"/>
    </source>
</evidence>
<evidence type="ECO:0000256" key="4">
    <source>
        <dbReference type="ARBA" id="ARBA00022679"/>
    </source>
</evidence>